<keyword evidence="3" id="KW-1185">Reference proteome</keyword>
<dbReference type="AlphaFoldDB" id="A0A9W6P070"/>
<evidence type="ECO:0000313" key="2">
    <source>
        <dbReference type="EMBL" id="GLL15387.1"/>
    </source>
</evidence>
<dbReference type="NCBIfam" id="TIGR03083">
    <property type="entry name" value="maleylpyruvate isomerase family mycothiol-dependent enzyme"/>
    <property type="match status" value="1"/>
</dbReference>
<gene>
    <name evidence="2" type="ORF">GCM10017577_65370</name>
</gene>
<protein>
    <submittedName>
        <fullName evidence="2">TIGR03086 family protein</fullName>
    </submittedName>
</protein>
<dbReference type="InterPro" id="IPR034660">
    <property type="entry name" value="DinB/YfiT-like"/>
</dbReference>
<dbReference type="GO" id="GO:0046872">
    <property type="term" value="F:metal ion binding"/>
    <property type="evidence" value="ECO:0007669"/>
    <property type="project" value="InterPro"/>
</dbReference>
<accession>A0A9W6P070</accession>
<reference evidence="2" key="1">
    <citation type="journal article" date="2014" name="Int. J. Syst. Evol. Microbiol.">
        <title>Complete genome sequence of Corynebacterium casei LMG S-19264T (=DSM 44701T), isolated from a smear-ripened cheese.</title>
        <authorList>
            <consortium name="US DOE Joint Genome Institute (JGI-PGF)"/>
            <person name="Walter F."/>
            <person name="Albersmeier A."/>
            <person name="Kalinowski J."/>
            <person name="Ruckert C."/>
        </authorList>
    </citation>
    <scope>NUCLEOTIDE SEQUENCE</scope>
    <source>
        <strain evidence="2">VKM Ac-1069</strain>
    </source>
</reference>
<dbReference type="EMBL" id="BSFQ01000046">
    <property type="protein sequence ID" value="GLL15387.1"/>
    <property type="molecule type" value="Genomic_DNA"/>
</dbReference>
<sequence length="200" mass="20769">MTAATASTVPTLDLEPAARRLAALLPAIRAEQLADPTPCPDFTVAALLDHLMGLTTAFTDAAHKTPAGGGPPVPSAAHLDPDWRTELPDRLAALVTAWREPAAWEGETEAGGVVLPAQVHGVVALNEIVVHGWDLARATRQRFSVDAASAAACLEFCSSFAQGEAVDGLFGPAVPVGEGAPVFHQVLGYAGRDPRWSPNG</sequence>
<evidence type="ECO:0000313" key="3">
    <source>
        <dbReference type="Proteomes" id="UP001143463"/>
    </source>
</evidence>
<feature type="domain" description="Mycothiol-dependent maleylpyruvate isomerase metal-binding" evidence="1">
    <location>
        <begin position="15"/>
        <end position="136"/>
    </location>
</feature>
<dbReference type="NCBIfam" id="TIGR03086">
    <property type="entry name" value="TIGR03086 family metal-binding protein"/>
    <property type="match status" value="1"/>
</dbReference>
<dbReference type="InterPro" id="IPR017520">
    <property type="entry name" value="CHP03086"/>
</dbReference>
<proteinExistence type="predicted"/>
<reference evidence="2" key="2">
    <citation type="submission" date="2023-01" db="EMBL/GenBank/DDBJ databases">
        <authorList>
            <person name="Sun Q."/>
            <person name="Evtushenko L."/>
        </authorList>
    </citation>
    <scope>NUCLEOTIDE SEQUENCE</scope>
    <source>
        <strain evidence="2">VKM Ac-1069</strain>
    </source>
</reference>
<dbReference type="SUPFAM" id="SSF109854">
    <property type="entry name" value="DinB/YfiT-like putative metalloenzymes"/>
    <property type="match status" value="1"/>
</dbReference>
<organism evidence="2 3">
    <name type="scientific">Pseudonocardia halophobica</name>
    <dbReference type="NCBI Taxonomy" id="29401"/>
    <lineage>
        <taxon>Bacteria</taxon>
        <taxon>Bacillati</taxon>
        <taxon>Actinomycetota</taxon>
        <taxon>Actinomycetes</taxon>
        <taxon>Pseudonocardiales</taxon>
        <taxon>Pseudonocardiaceae</taxon>
        <taxon>Pseudonocardia</taxon>
    </lineage>
</organism>
<dbReference type="Pfam" id="PF11716">
    <property type="entry name" value="MDMPI_N"/>
    <property type="match status" value="1"/>
</dbReference>
<dbReference type="RefSeq" id="WP_051738121.1">
    <property type="nucleotide sequence ID" value="NZ_BAAAUZ010000019.1"/>
</dbReference>
<dbReference type="Gene3D" id="1.20.120.450">
    <property type="entry name" value="dinb family like domain"/>
    <property type="match status" value="1"/>
</dbReference>
<dbReference type="InterPro" id="IPR024344">
    <property type="entry name" value="MDMPI_metal-binding"/>
</dbReference>
<dbReference type="Proteomes" id="UP001143463">
    <property type="component" value="Unassembled WGS sequence"/>
</dbReference>
<comment type="caution">
    <text evidence="2">The sequence shown here is derived from an EMBL/GenBank/DDBJ whole genome shotgun (WGS) entry which is preliminary data.</text>
</comment>
<name>A0A9W6P070_9PSEU</name>
<dbReference type="InterPro" id="IPR017517">
    <property type="entry name" value="Maleyloyr_isom"/>
</dbReference>
<evidence type="ECO:0000259" key="1">
    <source>
        <dbReference type="Pfam" id="PF11716"/>
    </source>
</evidence>